<feature type="region of interest" description="Disordered" evidence="1">
    <location>
        <begin position="1"/>
        <end position="35"/>
    </location>
</feature>
<protein>
    <submittedName>
        <fullName evidence="2">Uncharacterized protein</fullName>
    </submittedName>
</protein>
<evidence type="ECO:0000256" key="1">
    <source>
        <dbReference type="SAM" id="MobiDB-lite"/>
    </source>
</evidence>
<dbReference type="AlphaFoldDB" id="A0A9W4GSF0"/>
<organism evidence="2 3">
    <name type="scientific">Actinacidiphila cocklensis</name>
    <dbReference type="NCBI Taxonomy" id="887465"/>
    <lineage>
        <taxon>Bacteria</taxon>
        <taxon>Bacillati</taxon>
        <taxon>Actinomycetota</taxon>
        <taxon>Actinomycetes</taxon>
        <taxon>Kitasatosporales</taxon>
        <taxon>Streptomycetaceae</taxon>
        <taxon>Actinacidiphila</taxon>
    </lineage>
</organism>
<dbReference type="EMBL" id="CAJSLV010000060">
    <property type="protein sequence ID" value="CAG6395256.1"/>
    <property type="molecule type" value="Genomic_DNA"/>
</dbReference>
<evidence type="ECO:0000313" key="3">
    <source>
        <dbReference type="Proteomes" id="UP001152519"/>
    </source>
</evidence>
<keyword evidence="3" id="KW-1185">Reference proteome</keyword>
<evidence type="ECO:0000313" key="2">
    <source>
        <dbReference type="EMBL" id="CAG6395256.1"/>
    </source>
</evidence>
<feature type="region of interest" description="Disordered" evidence="1">
    <location>
        <begin position="372"/>
        <end position="394"/>
    </location>
</feature>
<accession>A0A9W4GSF0</accession>
<reference evidence="2" key="1">
    <citation type="submission" date="2021-05" db="EMBL/GenBank/DDBJ databases">
        <authorList>
            <person name="Arsene-Ploetze F."/>
        </authorList>
    </citation>
    <scope>NUCLEOTIDE SEQUENCE</scope>
    <source>
        <strain evidence="2">DSM 42138</strain>
    </source>
</reference>
<comment type="caution">
    <text evidence="2">The sequence shown here is derived from an EMBL/GenBank/DDBJ whole genome shotgun (WGS) entry which is preliminary data.</text>
</comment>
<dbReference type="Proteomes" id="UP001152519">
    <property type="component" value="Unassembled WGS sequence"/>
</dbReference>
<feature type="compositionally biased region" description="Basic residues" evidence="1">
    <location>
        <begin position="1"/>
        <end position="34"/>
    </location>
</feature>
<name>A0A9W4GSF0_9ACTN</name>
<gene>
    <name evidence="2" type="ORF">SCOCK_300065</name>
</gene>
<sequence>MRPGRRGRPQGWVRRSRRPRPGAAGRPRRRRRARMWGSGRLQGGCRGWGSRACSSPGCGLGGQAELDAEPFPGPAQLVVDGALVLQAQQPGDPGAVVTDHVAQDDDVALAGGQVGYRGIQAAAAVHQLQLVAGRIEDLGGAQRPVYGAVDHQGRWAAVGLQLCGDQAPHDGPGLLFEVAGAQQGLPAAEDLQEAAVHGLHCVLVVAEVDLGVVVEGRLVAQVEGFVLQRQVRQGTDGLAVGGRGGLVRRVVVHAGLRRCMGVIAVPFLEGCRAPPRVVAGGVRPWHHLSDYAQASRMGRPGKSRRDDHWIQRVERSSRFVLLTWRYVRCNCTIDQNRVVVCSRSRAGRFASERIMYSEGPQESKGANAIIGGSSAGTCTPEPWQERPRRPLGRASPNGLLHQQLPAPVAEMHKAAVRAAATQAGSRRGERQVAARISRAAGQVGTATGLAGRSR</sequence>
<proteinExistence type="predicted"/>